<gene>
    <name evidence="1" type="ORF">CJOHNSTONI_LOCUS5692</name>
</gene>
<keyword evidence="2" id="KW-1185">Reference proteome</keyword>
<name>A0A8J2LY93_9BILA</name>
<evidence type="ECO:0000313" key="2">
    <source>
        <dbReference type="Proteomes" id="UP000746747"/>
    </source>
</evidence>
<evidence type="ECO:0000313" key="1">
    <source>
        <dbReference type="EMBL" id="CAG9535696.1"/>
    </source>
</evidence>
<proteinExistence type="predicted"/>
<sequence length="82" mass="9625">MIDISDLNDYETDSVYKNLARNMIPYDARYYEKKDVPGVLRFGKREGDIPGVLRFGKRNDDIPRVLRFGKRLGSGVLRFDRR</sequence>
<dbReference type="Proteomes" id="UP000746747">
    <property type="component" value="Unassembled WGS sequence"/>
</dbReference>
<dbReference type="EMBL" id="CAKAEH010001395">
    <property type="protein sequence ID" value="CAG9535696.1"/>
    <property type="molecule type" value="Genomic_DNA"/>
</dbReference>
<comment type="caution">
    <text evidence="1">The sequence shown here is derived from an EMBL/GenBank/DDBJ whole genome shotgun (WGS) entry which is preliminary data.</text>
</comment>
<protein>
    <submittedName>
        <fullName evidence="1">Uncharacterized protein</fullName>
    </submittedName>
</protein>
<dbReference type="OrthoDB" id="5773473at2759"/>
<reference evidence="1" key="1">
    <citation type="submission" date="2021-09" db="EMBL/GenBank/DDBJ databases">
        <authorList>
            <consortium name="Pathogen Informatics"/>
        </authorList>
    </citation>
    <scope>NUCLEOTIDE SEQUENCE</scope>
</reference>
<dbReference type="AlphaFoldDB" id="A0A8J2LY93"/>
<accession>A0A8J2LY93</accession>
<organism evidence="1 2">
    <name type="scientific">Cercopithifilaria johnstoni</name>
    <dbReference type="NCBI Taxonomy" id="2874296"/>
    <lineage>
        <taxon>Eukaryota</taxon>
        <taxon>Metazoa</taxon>
        <taxon>Ecdysozoa</taxon>
        <taxon>Nematoda</taxon>
        <taxon>Chromadorea</taxon>
        <taxon>Rhabditida</taxon>
        <taxon>Spirurina</taxon>
        <taxon>Spiruromorpha</taxon>
        <taxon>Filarioidea</taxon>
        <taxon>Onchocercidae</taxon>
        <taxon>Cercopithifilaria</taxon>
    </lineage>
</organism>